<dbReference type="RefSeq" id="WP_036189820.1">
    <property type="nucleotide sequence ID" value="NZ_AVDA01000033.1"/>
</dbReference>
<keyword evidence="1 5" id="KW-0547">Nucleotide-binding</keyword>
<proteinExistence type="predicted"/>
<dbReference type="eggNOG" id="COG0210">
    <property type="taxonomic scope" value="Bacteria"/>
</dbReference>
<dbReference type="GO" id="GO:0005524">
    <property type="term" value="F:ATP binding"/>
    <property type="evidence" value="ECO:0007669"/>
    <property type="project" value="UniProtKB-UniRule"/>
</dbReference>
<dbReference type="InterPro" id="IPR000212">
    <property type="entry name" value="DNA_helicase_UvrD/REP"/>
</dbReference>
<feature type="domain" description="UvrD-like helicase ATP-binding" evidence="6">
    <location>
        <begin position="1"/>
        <end position="238"/>
    </location>
</feature>
<keyword evidence="8" id="KW-1185">Reference proteome</keyword>
<dbReference type="GO" id="GO:0003677">
    <property type="term" value="F:DNA binding"/>
    <property type="evidence" value="ECO:0007669"/>
    <property type="project" value="InterPro"/>
</dbReference>
<evidence type="ECO:0000313" key="8">
    <source>
        <dbReference type="Proteomes" id="UP000030416"/>
    </source>
</evidence>
<dbReference type="InterPro" id="IPR014016">
    <property type="entry name" value="UvrD-like_ATP-bd"/>
</dbReference>
<sequence length="531" mass="62038">MKSKLNNSLIIAAAGSGKTTELIKQIIQKVNKLPNDKYLAVITYTNTATNEILERLQKKVSIQPNIFVGTIHSFLIKFLIKPYGKVLGLVPNELIITDYDIKVNKSSKNPFIEKNMIVNRLSEKGVLTYDYIVTLSKKILENDEAKKRFCNRIRYLFVDEFQDSTNTQFEIFDTLRKGKNSEVILVGDPEQRIMNFRNKPRKRKDSSGAKKVPLHPIDSLQNKKTYSISKLNCNYRSSETIVNFINHFHSSIQQEWSNKEITSKNPVMFIQSTKLKSIINDFNNLCINSNYCKTVPKTRFFLAYENKVYKNYRKVDFNHKSKENLPLFTSIFEYLSAFYNIKKDQLLFALGLEEIELRKKCLLLLFEINYNIDFDFEDFVSFVETTFNRKREETGEEVKFNIKDRTKRLVEELSNSMSDNYEDMAKELKEYQDSFLTIHKSKGLQADAVLVVAKNEKELLMWLEDDKENRLLDQQDNCRLGYVAFSRPKEFLCIACLTPVGKETVEKLNTFNVNLFLQLEEQEQLSLKNMN</sequence>
<evidence type="ECO:0000256" key="1">
    <source>
        <dbReference type="ARBA" id="ARBA00022741"/>
    </source>
</evidence>
<protein>
    <recommendedName>
        <fullName evidence="6">UvrD-like helicase ATP-binding domain-containing protein</fullName>
    </recommendedName>
</protein>
<evidence type="ECO:0000313" key="7">
    <source>
        <dbReference type="EMBL" id="KGR75003.1"/>
    </source>
</evidence>
<accession>A0A0A3HXA7</accession>
<evidence type="ECO:0000259" key="6">
    <source>
        <dbReference type="PROSITE" id="PS51198"/>
    </source>
</evidence>
<evidence type="ECO:0000256" key="2">
    <source>
        <dbReference type="ARBA" id="ARBA00022801"/>
    </source>
</evidence>
<name>A0A0A3HXA7_9BACL</name>
<keyword evidence="2 5" id="KW-0378">Hydrolase</keyword>
<dbReference type="STRING" id="1384049.CD29_18220"/>
<keyword evidence="4 5" id="KW-0067">ATP-binding</keyword>
<dbReference type="AlphaFoldDB" id="A0A0A3HXA7"/>
<dbReference type="SUPFAM" id="SSF52540">
    <property type="entry name" value="P-loop containing nucleoside triphosphate hydrolases"/>
    <property type="match status" value="1"/>
</dbReference>
<dbReference type="GO" id="GO:0003678">
    <property type="term" value="F:DNA helicase activity"/>
    <property type="evidence" value="ECO:0007669"/>
    <property type="project" value="InterPro"/>
</dbReference>
<evidence type="ECO:0000256" key="4">
    <source>
        <dbReference type="ARBA" id="ARBA00022840"/>
    </source>
</evidence>
<organism evidence="7 8">
    <name type="scientific">Ureibacillus manganicus DSM 26584</name>
    <dbReference type="NCBI Taxonomy" id="1384049"/>
    <lineage>
        <taxon>Bacteria</taxon>
        <taxon>Bacillati</taxon>
        <taxon>Bacillota</taxon>
        <taxon>Bacilli</taxon>
        <taxon>Bacillales</taxon>
        <taxon>Caryophanaceae</taxon>
        <taxon>Ureibacillus</taxon>
    </lineage>
</organism>
<dbReference type="Gene3D" id="3.40.50.300">
    <property type="entry name" value="P-loop containing nucleotide triphosphate hydrolases"/>
    <property type="match status" value="2"/>
</dbReference>
<gene>
    <name evidence="7" type="ORF">CD29_18220</name>
</gene>
<keyword evidence="3 5" id="KW-0347">Helicase</keyword>
<reference evidence="7 8" key="1">
    <citation type="submission" date="2014-02" db="EMBL/GenBank/DDBJ databases">
        <title>Draft genome sequence of Lysinibacillus manganicus DSM 26584T.</title>
        <authorList>
            <person name="Zhang F."/>
            <person name="Wang G."/>
            <person name="Zhang L."/>
        </authorList>
    </citation>
    <scope>NUCLEOTIDE SEQUENCE [LARGE SCALE GENOMIC DNA]</scope>
    <source>
        <strain evidence="7 8">DSM 26584</strain>
    </source>
</reference>
<dbReference type="EMBL" id="JPVN01000033">
    <property type="protein sequence ID" value="KGR75003.1"/>
    <property type="molecule type" value="Genomic_DNA"/>
</dbReference>
<evidence type="ECO:0000256" key="3">
    <source>
        <dbReference type="ARBA" id="ARBA00022806"/>
    </source>
</evidence>
<dbReference type="PANTHER" id="PTHR11070">
    <property type="entry name" value="UVRD / RECB / PCRA DNA HELICASE FAMILY MEMBER"/>
    <property type="match status" value="1"/>
</dbReference>
<dbReference type="Pfam" id="PF13245">
    <property type="entry name" value="AAA_19"/>
    <property type="match status" value="1"/>
</dbReference>
<evidence type="ECO:0000256" key="5">
    <source>
        <dbReference type="PROSITE-ProRule" id="PRU00560"/>
    </source>
</evidence>
<dbReference type="OrthoDB" id="9765670at2"/>
<dbReference type="InterPro" id="IPR027417">
    <property type="entry name" value="P-loop_NTPase"/>
</dbReference>
<feature type="binding site" evidence="5">
    <location>
        <begin position="12"/>
        <end position="19"/>
    </location>
    <ligand>
        <name>ATP</name>
        <dbReference type="ChEBI" id="CHEBI:30616"/>
    </ligand>
</feature>
<comment type="caution">
    <text evidence="7">The sequence shown here is derived from an EMBL/GenBank/DDBJ whole genome shotgun (WGS) entry which is preliminary data.</text>
</comment>
<dbReference type="Proteomes" id="UP000030416">
    <property type="component" value="Unassembled WGS sequence"/>
</dbReference>
<dbReference type="GO" id="GO:0016787">
    <property type="term" value="F:hydrolase activity"/>
    <property type="evidence" value="ECO:0007669"/>
    <property type="project" value="UniProtKB-UniRule"/>
</dbReference>
<dbReference type="PROSITE" id="PS51198">
    <property type="entry name" value="UVRD_HELICASE_ATP_BIND"/>
    <property type="match status" value="1"/>
</dbReference>